<evidence type="ECO:0000313" key="5">
    <source>
        <dbReference type="EMBL" id="ROR41246.1"/>
    </source>
</evidence>
<sequence>MKISEIINIKNDNDINIDTNDLDVVFSHEGFAFVKTIKCTQMDECIEKIKNSRFNPKGVIVKFKISYDLPLSEIEKFMDFIYEISDKDADIIFGSETTENKEIEINLIFTGIKNENFFCKNL</sequence>
<dbReference type="InterPro" id="IPR024757">
    <property type="entry name" value="FtsZ_C"/>
</dbReference>
<dbReference type="SMART" id="SM00865">
    <property type="entry name" value="Tubulin_C"/>
    <property type="match status" value="1"/>
</dbReference>
<dbReference type="Proteomes" id="UP000298805">
    <property type="component" value="Chromosome"/>
</dbReference>
<proteinExistence type="predicted"/>
<evidence type="ECO:0000313" key="7">
    <source>
        <dbReference type="Proteomes" id="UP000298805"/>
    </source>
</evidence>
<accession>A0AAJ4REY4</accession>
<dbReference type="Gene3D" id="3.30.1330.20">
    <property type="entry name" value="Tubulin/FtsZ, C-terminal domain"/>
    <property type="match status" value="1"/>
</dbReference>
<organism evidence="5 6">
    <name type="scientific">Caminibacter pacificus</name>
    <dbReference type="NCBI Taxonomy" id="1424653"/>
    <lineage>
        <taxon>Bacteria</taxon>
        <taxon>Pseudomonadati</taxon>
        <taxon>Campylobacterota</taxon>
        <taxon>Epsilonproteobacteria</taxon>
        <taxon>Nautiliales</taxon>
        <taxon>Nautiliaceae</taxon>
        <taxon>Caminibacter</taxon>
    </lineage>
</organism>
<dbReference type="EMBL" id="RJVK01000001">
    <property type="protein sequence ID" value="ROR41246.1"/>
    <property type="molecule type" value="Genomic_DNA"/>
</dbReference>
<dbReference type="SUPFAM" id="SSF55307">
    <property type="entry name" value="Tubulin C-terminal domain-like"/>
    <property type="match status" value="1"/>
</dbReference>
<gene>
    <name evidence="4" type="ORF">C6V80_03455</name>
    <name evidence="5" type="ORF">EDC58_0737</name>
</gene>
<evidence type="ECO:0000259" key="3">
    <source>
        <dbReference type="SMART" id="SM00865"/>
    </source>
</evidence>
<evidence type="ECO:0000256" key="2">
    <source>
        <dbReference type="ARBA" id="ARBA00023134"/>
    </source>
</evidence>
<evidence type="ECO:0000256" key="1">
    <source>
        <dbReference type="ARBA" id="ARBA00022741"/>
    </source>
</evidence>
<name>A0AAJ4REY4_9BACT</name>
<reference evidence="5 6" key="2">
    <citation type="submission" date="2018-11" db="EMBL/GenBank/DDBJ databases">
        <title>Genomic Encyclopedia of Type Strains, Phase IV (KMG-IV): sequencing the most valuable type-strain genomes for metagenomic binning, comparative biology and taxonomic classification.</title>
        <authorList>
            <person name="Goeker M."/>
        </authorList>
    </citation>
    <scope>NUCLEOTIDE SEQUENCE [LARGE SCALE GENOMIC DNA]</scope>
    <source>
        <strain evidence="5 6">DSM 27783</strain>
    </source>
</reference>
<dbReference type="InterPro" id="IPR037103">
    <property type="entry name" value="Tubulin/FtsZ-like_C"/>
</dbReference>
<reference evidence="7" key="1">
    <citation type="submission" date="2018-03" db="EMBL/GenBank/DDBJ databases">
        <title>A comparative analysis of the Nautiliaceae.</title>
        <authorList>
            <person name="Grosche A."/>
            <person name="Smedile F."/>
            <person name="Vetriani C."/>
        </authorList>
    </citation>
    <scope>NUCLEOTIDE SEQUENCE [LARGE SCALE GENOMIC DNA]</scope>
    <source>
        <strain evidence="7">TB6</strain>
    </source>
</reference>
<feature type="domain" description="Tubulin/FtsZ 2-layer sandwich" evidence="3">
    <location>
        <begin position="15"/>
        <end position="121"/>
    </location>
</feature>
<keyword evidence="1" id="KW-0547">Nucleotide-binding</keyword>
<dbReference type="EMBL" id="CP027432">
    <property type="protein sequence ID" value="QCI28047.1"/>
    <property type="molecule type" value="Genomic_DNA"/>
</dbReference>
<dbReference type="InterPro" id="IPR018316">
    <property type="entry name" value="Tubulin/FtsZ_2-layer-sand-dom"/>
</dbReference>
<keyword evidence="2" id="KW-0342">GTP-binding</keyword>
<dbReference type="AlphaFoldDB" id="A0AAJ4REY4"/>
<dbReference type="RefSeq" id="WP_123352138.1">
    <property type="nucleotide sequence ID" value="NZ_CP027432.2"/>
</dbReference>
<evidence type="ECO:0000313" key="6">
    <source>
        <dbReference type="Proteomes" id="UP000272781"/>
    </source>
</evidence>
<dbReference type="GO" id="GO:0005525">
    <property type="term" value="F:GTP binding"/>
    <property type="evidence" value="ECO:0007669"/>
    <property type="project" value="UniProtKB-KW"/>
</dbReference>
<dbReference type="InterPro" id="IPR008280">
    <property type="entry name" value="Tub_FtsZ_C"/>
</dbReference>
<keyword evidence="7" id="KW-1185">Reference proteome</keyword>
<reference evidence="4" key="3">
    <citation type="submission" date="2019-06" db="EMBL/GenBank/DDBJ databases">
        <title>A comparative analysis of the Nautiliaceae.</title>
        <authorList>
            <person name="Grosche A."/>
            <person name="Smedile F."/>
            <person name="Vetriani C."/>
        </authorList>
    </citation>
    <scope>NUCLEOTIDE SEQUENCE</scope>
    <source>
        <strain evidence="4">TB6</strain>
    </source>
</reference>
<dbReference type="Proteomes" id="UP000272781">
    <property type="component" value="Unassembled WGS sequence"/>
</dbReference>
<dbReference type="Pfam" id="PF12327">
    <property type="entry name" value="FtsZ_C"/>
    <property type="match status" value="1"/>
</dbReference>
<evidence type="ECO:0000313" key="4">
    <source>
        <dbReference type="EMBL" id="QCI28047.1"/>
    </source>
</evidence>
<protein>
    <submittedName>
        <fullName evidence="5">FtsZ family protein</fullName>
    </submittedName>
</protein>